<protein>
    <recommendedName>
        <fullName evidence="4">Phosphatidylinositol N-acetylglucosaminyltransferase subunit H conserved domain-containing protein</fullName>
    </recommendedName>
</protein>
<proteinExistence type="inferred from homology"/>
<name>A0A0Q3G7F4_BRADI</name>
<evidence type="ECO:0000313" key="7">
    <source>
        <dbReference type="Proteomes" id="UP000008810"/>
    </source>
</evidence>
<dbReference type="ExpressionAtlas" id="A0A0Q3G7F4">
    <property type="expression patterns" value="baseline"/>
</dbReference>
<dbReference type="OrthoDB" id="6256716at2759"/>
<feature type="domain" description="Phosphatidylinositol N-acetylglucosaminyltransferase subunit H conserved" evidence="4">
    <location>
        <begin position="341"/>
        <end position="404"/>
    </location>
</feature>
<evidence type="ECO:0000313" key="6">
    <source>
        <dbReference type="EnsemblPlants" id="KQK07279"/>
    </source>
</evidence>
<dbReference type="UniPathway" id="UPA00196"/>
<sequence>MSQRSYPHHMAQSLLMLRCQATAQRSTERESVTEAGRWLLYLLQDARKKNCSRNTIVDLAISAYTTKQEYESYLYKRTPNLGKATTAAPLLRPPPAANPSSAPGDHSLNLIFSRFPAGVLAIVGSYDHGSSPTKRDLCTVSSCAAVSHRFAAPLPAAARSPPASAAPWLAGRLGIESPASPPSSSTAADRPKATGSPSPGDGRGLAGTTRSAPYCAGRRRSRFHAEKFPPRQVAAVVVVAVSSICCSSSRTMDQEQKGEVFSGNGKYTYKHHWYKGVDIHEIFVKKSRSRVLLSNSGIVFLLLIVCQSLLAKKLCLGSVWSIIFGVLVAKCLQYKPVMKESIVIMPSFGVQLEIHLWSGRVDRRFIPIGKILKPLLNECVTPVTCYWSLALLLRDEDELKLVFQKFRPPVKMLVPIWKALCTFTKSE</sequence>
<dbReference type="PANTHER" id="PTHR15231">
    <property type="entry name" value="PHOSPHATIDYLINOSITOL N-ACETYLGLUCOSAMINYLTRANSFERASE SUBUNIT H"/>
    <property type="match status" value="1"/>
</dbReference>
<dbReference type="EMBL" id="CM000881">
    <property type="protein sequence ID" value="KQK07279.2"/>
    <property type="molecule type" value="Genomic_DNA"/>
</dbReference>
<dbReference type="InterPro" id="IPR019328">
    <property type="entry name" value="PIGH-H_dom"/>
</dbReference>
<dbReference type="STRING" id="15368.A0A0Q3G7F4"/>
<dbReference type="GO" id="GO:0000506">
    <property type="term" value="C:glycosylphosphatidylinositol-N-acetylglucosaminyltransferase (GPI-GnT) complex"/>
    <property type="evidence" value="ECO:0007669"/>
    <property type="project" value="InterPro"/>
</dbReference>
<evidence type="ECO:0000256" key="3">
    <source>
        <dbReference type="SAM" id="MobiDB-lite"/>
    </source>
</evidence>
<feature type="region of interest" description="Disordered" evidence="3">
    <location>
        <begin position="173"/>
        <end position="211"/>
    </location>
</feature>
<reference evidence="6" key="3">
    <citation type="submission" date="2018-08" db="UniProtKB">
        <authorList>
            <consortium name="EnsemblPlants"/>
        </authorList>
    </citation>
    <scope>IDENTIFICATION</scope>
    <source>
        <strain evidence="6">cv. Bd21</strain>
    </source>
</reference>
<dbReference type="GO" id="GO:0006506">
    <property type="term" value="P:GPI anchor biosynthetic process"/>
    <property type="evidence" value="ECO:0007669"/>
    <property type="project" value="UniProtKB-UniPathway"/>
</dbReference>
<keyword evidence="7" id="KW-1185">Reference proteome</keyword>
<dbReference type="EnsemblPlants" id="KQK07279">
    <property type="protein sequence ID" value="KQK07279"/>
    <property type="gene ID" value="BRADI_2g34530v3"/>
</dbReference>
<organism evidence="5">
    <name type="scientific">Brachypodium distachyon</name>
    <name type="common">Purple false brome</name>
    <name type="synonym">Trachynia distachya</name>
    <dbReference type="NCBI Taxonomy" id="15368"/>
    <lineage>
        <taxon>Eukaryota</taxon>
        <taxon>Viridiplantae</taxon>
        <taxon>Streptophyta</taxon>
        <taxon>Embryophyta</taxon>
        <taxon>Tracheophyta</taxon>
        <taxon>Spermatophyta</taxon>
        <taxon>Magnoliopsida</taxon>
        <taxon>Liliopsida</taxon>
        <taxon>Poales</taxon>
        <taxon>Poaceae</taxon>
        <taxon>BOP clade</taxon>
        <taxon>Pooideae</taxon>
        <taxon>Stipodae</taxon>
        <taxon>Brachypodieae</taxon>
        <taxon>Brachypodium</taxon>
    </lineage>
</organism>
<dbReference type="PANTHER" id="PTHR15231:SF1">
    <property type="entry name" value="PHOSPHATIDYLINOSITOL N-ACETYLGLUCOSAMINYLTRANSFERASE SUBUNIT H"/>
    <property type="match status" value="1"/>
</dbReference>
<dbReference type="InterPro" id="IPR044215">
    <property type="entry name" value="PIG-H"/>
</dbReference>
<dbReference type="Gramene" id="KQK07279">
    <property type="protein sequence ID" value="KQK07279"/>
    <property type="gene ID" value="BRADI_2g34530v3"/>
</dbReference>
<accession>A0A0Q3G7F4</accession>
<evidence type="ECO:0000259" key="4">
    <source>
        <dbReference type="Pfam" id="PF10181"/>
    </source>
</evidence>
<reference evidence="5 6" key="1">
    <citation type="journal article" date="2010" name="Nature">
        <title>Genome sequencing and analysis of the model grass Brachypodium distachyon.</title>
        <authorList>
            <consortium name="International Brachypodium Initiative"/>
        </authorList>
    </citation>
    <scope>NUCLEOTIDE SEQUENCE [LARGE SCALE GENOMIC DNA]</scope>
    <source>
        <strain evidence="5 6">Bd21</strain>
    </source>
</reference>
<evidence type="ECO:0000256" key="1">
    <source>
        <dbReference type="ARBA" id="ARBA00004687"/>
    </source>
</evidence>
<comment type="similarity">
    <text evidence="2">Belongs to the PIGH family.</text>
</comment>
<evidence type="ECO:0000313" key="5">
    <source>
        <dbReference type="EMBL" id="KQK07279.2"/>
    </source>
</evidence>
<gene>
    <name evidence="5" type="ORF">BRADI_2g34530v3</name>
</gene>
<evidence type="ECO:0000256" key="2">
    <source>
        <dbReference type="ARBA" id="ARBA00009610"/>
    </source>
</evidence>
<reference evidence="5" key="2">
    <citation type="submission" date="2017-06" db="EMBL/GenBank/DDBJ databases">
        <title>WGS assembly of Brachypodium distachyon.</title>
        <authorList>
            <consortium name="The International Brachypodium Initiative"/>
            <person name="Lucas S."/>
            <person name="Harmon-Smith M."/>
            <person name="Lail K."/>
            <person name="Tice H."/>
            <person name="Grimwood J."/>
            <person name="Bruce D."/>
            <person name="Barry K."/>
            <person name="Shu S."/>
            <person name="Lindquist E."/>
            <person name="Wang M."/>
            <person name="Pitluck S."/>
            <person name="Vogel J.P."/>
            <person name="Garvin D.F."/>
            <person name="Mockler T.C."/>
            <person name="Schmutz J."/>
            <person name="Rokhsar D."/>
            <person name="Bevan M.W."/>
        </authorList>
    </citation>
    <scope>NUCLEOTIDE SEQUENCE</scope>
    <source>
        <strain evidence="5">Bd21</strain>
    </source>
</reference>
<comment type="pathway">
    <text evidence="1">Glycolipid biosynthesis; glycosylphosphatidylinositol-anchor biosynthesis.</text>
</comment>
<dbReference type="Pfam" id="PF10181">
    <property type="entry name" value="PIG-H"/>
    <property type="match status" value="1"/>
</dbReference>
<dbReference type="InParanoid" id="A0A0Q3G7F4"/>
<dbReference type="Proteomes" id="UP000008810">
    <property type="component" value="Chromosome 2"/>
</dbReference>
<dbReference type="AlphaFoldDB" id="A0A0Q3G7F4"/>